<dbReference type="AlphaFoldDB" id="A0A9W6EWF2"/>
<comment type="caution">
    <text evidence="2">The sequence shown here is derived from an EMBL/GenBank/DDBJ whole genome shotgun (WGS) entry which is preliminary data.</text>
</comment>
<feature type="compositionally biased region" description="Pro residues" evidence="1">
    <location>
        <begin position="125"/>
        <end position="134"/>
    </location>
</feature>
<keyword evidence="3" id="KW-1185">Reference proteome</keyword>
<proteinExistence type="predicted"/>
<dbReference type="EMBL" id="BRXU01000001">
    <property type="protein sequence ID" value="GLC47549.1"/>
    <property type="molecule type" value="Genomic_DNA"/>
</dbReference>
<name>A0A9W6EWF2_9CHLO</name>
<evidence type="ECO:0000313" key="2">
    <source>
        <dbReference type="EMBL" id="GLC47549.1"/>
    </source>
</evidence>
<evidence type="ECO:0000256" key="1">
    <source>
        <dbReference type="SAM" id="MobiDB-lite"/>
    </source>
</evidence>
<accession>A0A9W6EWF2</accession>
<sequence length="382" mass="40529">MSNVCRDLGRRKKKAERQACEMDKSGKPAAMETDSDPFSGASKAAVLPPARESIRPLLVAAAPQPAAAGASITYASVLPVLQQMPTSPVSLGLSNHTEIIANVAGGTIACKSSPHGLTAASAAAPAPPTRPRTPSPDRHEPVGPREPLSQPRELQAQLQLHHLHHPDYRQPHHLQPIFPSPTTRLVRQAEVKWNSATTVAWCGPAAGSSNTALPPYNPVYISRPAANRQHGFVGHPTEPPPPQPVYYMLQPVRVAAFSSQSRPQYPEPVHDSGSFEPVTPARARPSASYKPYMAPPASYMAPPAPYMAPPAAGHFLDLPCRSELAVSRSAAAAAVPLVVTETQCGSQLRPPEWVVAVEDGGFLDALLSADQDDADDSCDSSS</sequence>
<feature type="compositionally biased region" description="Basic and acidic residues" evidence="1">
    <location>
        <begin position="16"/>
        <end position="26"/>
    </location>
</feature>
<protein>
    <submittedName>
        <fullName evidence="2">Uncharacterized protein</fullName>
    </submittedName>
</protein>
<feature type="region of interest" description="Disordered" evidence="1">
    <location>
        <begin position="1"/>
        <end position="44"/>
    </location>
</feature>
<evidence type="ECO:0000313" key="3">
    <source>
        <dbReference type="Proteomes" id="UP001165080"/>
    </source>
</evidence>
<feature type="region of interest" description="Disordered" evidence="1">
    <location>
        <begin position="261"/>
        <end position="281"/>
    </location>
</feature>
<gene>
    <name evidence="2" type="primary">PLEST004525</name>
    <name evidence="2" type="ORF">PLESTB_000000100</name>
</gene>
<dbReference type="Proteomes" id="UP001165080">
    <property type="component" value="Unassembled WGS sequence"/>
</dbReference>
<feature type="region of interest" description="Disordered" evidence="1">
    <location>
        <begin position="116"/>
        <end position="151"/>
    </location>
</feature>
<reference evidence="2 3" key="1">
    <citation type="journal article" date="2023" name="Commun. Biol.">
        <title>Reorganization of the ancestral sex-determining regions during the evolution of trioecy in Pleodorina starrii.</title>
        <authorList>
            <person name="Takahashi K."/>
            <person name="Suzuki S."/>
            <person name="Kawai-Toyooka H."/>
            <person name="Yamamoto K."/>
            <person name="Hamaji T."/>
            <person name="Ootsuki R."/>
            <person name="Yamaguchi H."/>
            <person name="Kawachi M."/>
            <person name="Higashiyama T."/>
            <person name="Nozaki H."/>
        </authorList>
    </citation>
    <scope>NUCLEOTIDE SEQUENCE [LARGE SCALE GENOMIC DNA]</scope>
    <source>
        <strain evidence="2 3">NIES-4479</strain>
    </source>
</reference>
<organism evidence="2 3">
    <name type="scientific">Pleodorina starrii</name>
    <dbReference type="NCBI Taxonomy" id="330485"/>
    <lineage>
        <taxon>Eukaryota</taxon>
        <taxon>Viridiplantae</taxon>
        <taxon>Chlorophyta</taxon>
        <taxon>core chlorophytes</taxon>
        <taxon>Chlorophyceae</taxon>
        <taxon>CS clade</taxon>
        <taxon>Chlamydomonadales</taxon>
        <taxon>Volvocaceae</taxon>
        <taxon>Pleodorina</taxon>
    </lineage>
</organism>